<dbReference type="AlphaFoldDB" id="A0AAW0CRV2"/>
<gene>
    <name evidence="1" type="ORF">VNI00_008996</name>
</gene>
<protein>
    <submittedName>
        <fullName evidence="1">Uncharacterized protein</fullName>
    </submittedName>
</protein>
<accession>A0AAW0CRV2</accession>
<sequence length="301" mass="33727">MAASDSPTPIAVITEDEIPDTLATQLQKHFPIPQSMRDALLLDESASLTALSEFRTPDRIPPEAFDITAVAFFNQKCMISEENTEQLKSLLTGIRSPPAAQLDSLYERALDAKENGNHTLAIGPTSPARIPLWVLSYWFEVEEIMVAKEKWSTAEKWLKAWHKDGLMQLRGWPWKTEWLGSWVPFTEHVGRFCSDDWIGDEQMNMVGSMVQSRLDQNATFGESSSQVMNTFWVLKLVQAFRKGQNDYQINPKSYGALHNAGERVAVGSLKTIAFNAGVRLGSNGAEVVERERDANHCVTVL</sequence>
<comment type="caution">
    <text evidence="1">The sequence shown here is derived from an EMBL/GenBank/DDBJ whole genome shotgun (WGS) entry which is preliminary data.</text>
</comment>
<name>A0AAW0CRV2_9AGAR</name>
<dbReference type="EMBL" id="JAYKXP010000032">
    <property type="protein sequence ID" value="KAK7041707.1"/>
    <property type="molecule type" value="Genomic_DNA"/>
</dbReference>
<evidence type="ECO:0000313" key="2">
    <source>
        <dbReference type="Proteomes" id="UP001383192"/>
    </source>
</evidence>
<proteinExistence type="predicted"/>
<organism evidence="1 2">
    <name type="scientific">Paramarasmius palmivorus</name>
    <dbReference type="NCBI Taxonomy" id="297713"/>
    <lineage>
        <taxon>Eukaryota</taxon>
        <taxon>Fungi</taxon>
        <taxon>Dikarya</taxon>
        <taxon>Basidiomycota</taxon>
        <taxon>Agaricomycotina</taxon>
        <taxon>Agaricomycetes</taxon>
        <taxon>Agaricomycetidae</taxon>
        <taxon>Agaricales</taxon>
        <taxon>Marasmiineae</taxon>
        <taxon>Marasmiaceae</taxon>
        <taxon>Paramarasmius</taxon>
    </lineage>
</organism>
<reference evidence="1 2" key="1">
    <citation type="submission" date="2024-01" db="EMBL/GenBank/DDBJ databases">
        <title>A draft genome for a cacao thread blight-causing isolate of Paramarasmius palmivorus.</title>
        <authorList>
            <person name="Baruah I.K."/>
            <person name="Bukari Y."/>
            <person name="Amoako-Attah I."/>
            <person name="Meinhardt L.W."/>
            <person name="Bailey B.A."/>
            <person name="Cohen S.P."/>
        </authorList>
    </citation>
    <scope>NUCLEOTIDE SEQUENCE [LARGE SCALE GENOMIC DNA]</scope>
    <source>
        <strain evidence="1 2">GH-12</strain>
    </source>
</reference>
<keyword evidence="2" id="KW-1185">Reference proteome</keyword>
<evidence type="ECO:0000313" key="1">
    <source>
        <dbReference type="EMBL" id="KAK7041707.1"/>
    </source>
</evidence>
<dbReference type="Proteomes" id="UP001383192">
    <property type="component" value="Unassembled WGS sequence"/>
</dbReference>